<feature type="domain" description="M23ase beta-sheet core" evidence="8">
    <location>
        <begin position="110"/>
        <end position="201"/>
    </location>
</feature>
<keyword evidence="3" id="KW-0479">Metal-binding</keyword>
<evidence type="ECO:0000313" key="9">
    <source>
        <dbReference type="EMBL" id="MFC0588325.1"/>
    </source>
</evidence>
<keyword evidence="10" id="KW-1185">Reference proteome</keyword>
<dbReference type="Proteomes" id="UP001589943">
    <property type="component" value="Unassembled WGS sequence"/>
</dbReference>
<dbReference type="EMBL" id="JBHLTL010000001">
    <property type="protein sequence ID" value="MFC0588325.1"/>
    <property type="molecule type" value="Genomic_DNA"/>
</dbReference>
<reference evidence="9 10" key="1">
    <citation type="submission" date="2024-09" db="EMBL/GenBank/DDBJ databases">
        <authorList>
            <person name="Sun Q."/>
            <person name="Mori K."/>
        </authorList>
    </citation>
    <scope>NUCLEOTIDE SEQUENCE [LARGE SCALE GENOMIC DNA]</scope>
    <source>
        <strain evidence="9 10">NCAIM B.02537</strain>
    </source>
</reference>
<dbReference type="RefSeq" id="WP_379479831.1">
    <property type="nucleotide sequence ID" value="NZ_JBHLTL010000001.1"/>
</dbReference>
<organism evidence="9 10">
    <name type="scientific">Novosphingobium aquiterrae</name>
    <dbReference type="NCBI Taxonomy" id="624388"/>
    <lineage>
        <taxon>Bacteria</taxon>
        <taxon>Pseudomonadati</taxon>
        <taxon>Pseudomonadota</taxon>
        <taxon>Alphaproteobacteria</taxon>
        <taxon>Sphingomonadales</taxon>
        <taxon>Sphingomonadaceae</taxon>
        <taxon>Novosphingobium</taxon>
    </lineage>
</organism>
<dbReference type="Gene3D" id="2.70.70.10">
    <property type="entry name" value="Glucose Permease (Domain IIA)"/>
    <property type="match status" value="1"/>
</dbReference>
<keyword evidence="7" id="KW-0812">Transmembrane</keyword>
<evidence type="ECO:0000256" key="7">
    <source>
        <dbReference type="SAM" id="Phobius"/>
    </source>
</evidence>
<keyword evidence="7" id="KW-1133">Transmembrane helix</keyword>
<keyword evidence="6" id="KW-0482">Metalloprotease</keyword>
<keyword evidence="4 9" id="KW-0378">Hydrolase</keyword>
<evidence type="ECO:0000256" key="5">
    <source>
        <dbReference type="ARBA" id="ARBA00022833"/>
    </source>
</evidence>
<proteinExistence type="predicted"/>
<dbReference type="Pfam" id="PF01551">
    <property type="entry name" value="Peptidase_M23"/>
    <property type="match status" value="1"/>
</dbReference>
<evidence type="ECO:0000256" key="6">
    <source>
        <dbReference type="ARBA" id="ARBA00023049"/>
    </source>
</evidence>
<evidence type="ECO:0000256" key="2">
    <source>
        <dbReference type="ARBA" id="ARBA00022670"/>
    </source>
</evidence>
<evidence type="ECO:0000256" key="1">
    <source>
        <dbReference type="ARBA" id="ARBA00001947"/>
    </source>
</evidence>
<dbReference type="PANTHER" id="PTHR21666:SF288">
    <property type="entry name" value="CELL DIVISION PROTEIN YTFB"/>
    <property type="match status" value="1"/>
</dbReference>
<keyword evidence="5" id="KW-0862">Zinc</keyword>
<dbReference type="InterPro" id="IPR016047">
    <property type="entry name" value="M23ase_b-sheet_dom"/>
</dbReference>
<keyword evidence="7" id="KW-0472">Membrane</keyword>
<dbReference type="PANTHER" id="PTHR21666">
    <property type="entry name" value="PEPTIDASE-RELATED"/>
    <property type="match status" value="1"/>
</dbReference>
<dbReference type="GO" id="GO:0016787">
    <property type="term" value="F:hydrolase activity"/>
    <property type="evidence" value="ECO:0007669"/>
    <property type="project" value="UniProtKB-KW"/>
</dbReference>
<dbReference type="InterPro" id="IPR011055">
    <property type="entry name" value="Dup_hybrid_motif"/>
</dbReference>
<evidence type="ECO:0000256" key="4">
    <source>
        <dbReference type="ARBA" id="ARBA00022801"/>
    </source>
</evidence>
<keyword evidence="2" id="KW-0645">Protease</keyword>
<dbReference type="InterPro" id="IPR050570">
    <property type="entry name" value="Cell_wall_metabolism_enzyme"/>
</dbReference>
<dbReference type="SUPFAM" id="SSF51261">
    <property type="entry name" value="Duplicated hybrid motif"/>
    <property type="match status" value="1"/>
</dbReference>
<sequence>MAQFGWPTLIKTAAITAVVTSGLWASAGMVWYYRVGPGHVAADRANPQEAAGQLVPMVSPVAPATHEALDPAALVAANQAMPSTLLMPVKGVTAAQLVDTFTQSRAEGRVHEAIDIMAPRGTPVIAAAAGTVEKLHFSAQGGITVYVRSPDRRLLYYYAHLDSYAPGLAEGQVLAVGAPLGLVGFSGNASPDGPHLHFAISAIAPDQQWYQPAVPLNPYPLLRGKPG</sequence>
<gene>
    <name evidence="9" type="ORF">ACFFF7_02755</name>
</gene>
<name>A0ABV6PES7_9SPHN</name>
<evidence type="ECO:0000313" key="10">
    <source>
        <dbReference type="Proteomes" id="UP001589943"/>
    </source>
</evidence>
<comment type="caution">
    <text evidence="9">The sequence shown here is derived from an EMBL/GenBank/DDBJ whole genome shotgun (WGS) entry which is preliminary data.</text>
</comment>
<dbReference type="CDD" id="cd12797">
    <property type="entry name" value="M23_peptidase"/>
    <property type="match status" value="1"/>
</dbReference>
<accession>A0ABV6PES7</accession>
<dbReference type="EC" id="3.4.24.-" evidence="9"/>
<evidence type="ECO:0000256" key="3">
    <source>
        <dbReference type="ARBA" id="ARBA00022723"/>
    </source>
</evidence>
<evidence type="ECO:0000259" key="8">
    <source>
        <dbReference type="Pfam" id="PF01551"/>
    </source>
</evidence>
<feature type="transmembrane region" description="Helical" evidence="7">
    <location>
        <begin position="12"/>
        <end position="33"/>
    </location>
</feature>
<protein>
    <submittedName>
        <fullName evidence="9">M23 family metallopeptidase</fullName>
        <ecNumber evidence="9">3.4.24.-</ecNumber>
    </submittedName>
</protein>
<comment type="cofactor">
    <cofactor evidence="1">
        <name>Zn(2+)</name>
        <dbReference type="ChEBI" id="CHEBI:29105"/>
    </cofactor>
</comment>